<dbReference type="Proteomes" id="UP001208570">
    <property type="component" value="Unassembled WGS sequence"/>
</dbReference>
<feature type="chain" id="PRO_5041898955" description="Carboxylesterase type B domain-containing protein" evidence="5">
    <location>
        <begin position="20"/>
        <end position="826"/>
    </location>
</feature>
<evidence type="ECO:0000313" key="7">
    <source>
        <dbReference type="EMBL" id="KAK2155620.1"/>
    </source>
</evidence>
<sequence length="826" mass="95740">MYAYKLTAIVILFLPTALSQIEWGNWHRVKRQDTWSPWKPPWYNFYPVVNVRLPTIGAWVEGRSVEWHIEDLLWDSDYPGNDPPISEYPPWFTRRINCFLGVPYAEPPVGQLRFQLPKQPKWSGTWDAKFFRPACPQDLTELRKDIPDFPAQNVSEDCLYLNIFVPNITRFENNEVIEDRELYPVVVYFHGGRFLYGSAQQFPGHVLTTQEVVVVTVNYRLGALGFLSTEDEHAQGNWGLFDQQQALRFIKENIKEFRGNPRQITIMGDEAGGVSVGMHLISPISRGKGFYHQAILMSGTDLSLYGFLEPYWRPREYAKELAELLGCPTHHSYDMLQCLRNNSTLSWQRFRDAQKLVKPKDGDLGIVWGPVQDGTAIFSHPTSFIFLPESPSDLRRQHYFEHVPVIIGLDSDAGASKANETTRGLEYGIKESVIKDFVLELLTKWKVIENYKERAYDAVSFQYTYWPDPTNDTARSQGFIDMITDLEFGSAMDTVIKVQADYMPNYVYEFKYKSWHDWVPKFMGTCCSAALPYIFGFPFLNETVLNETELIPRQWFDYDDRNMSEWMMYMWTNFIKYGEPTPNITRNITWEPYSPNNLSYLVLDWHSHIWFRYRQDFYGFWKDYFPSLVRQDYLYPTATPTPAGYDYVIATGSMATVLILLFCGIGILIFLLWQQKERERLEGAWRESEMPLNIFGTFPSSSTLSKKSSVPESVRSGALPYPGSEMGRSFEERGRGYKEEGGTYGERGRGYEGRGRGYEERGRRYEERGQGYEERGHDYERGRRSRSSEGRSQGGRAYDPRGHDTSAYSSGSREMLAGATQHHTVV</sequence>
<dbReference type="InterPro" id="IPR051093">
    <property type="entry name" value="Neuroligin/BSAL"/>
</dbReference>
<dbReference type="InterPro" id="IPR029058">
    <property type="entry name" value="AB_hydrolase_fold"/>
</dbReference>
<keyword evidence="8" id="KW-1185">Reference proteome</keyword>
<proteinExistence type="inferred from homology"/>
<evidence type="ECO:0000259" key="6">
    <source>
        <dbReference type="Pfam" id="PF00135"/>
    </source>
</evidence>
<feature type="signal peptide" evidence="5">
    <location>
        <begin position="1"/>
        <end position="19"/>
    </location>
</feature>
<keyword evidence="4" id="KW-0472">Membrane</keyword>
<keyword evidence="4" id="KW-0812">Transmembrane</keyword>
<accession>A0AAD9N3R0</accession>
<feature type="compositionally biased region" description="Basic and acidic residues" evidence="3">
    <location>
        <begin position="728"/>
        <end position="789"/>
    </location>
</feature>
<gene>
    <name evidence="7" type="ORF">LSH36_235g00047</name>
</gene>
<evidence type="ECO:0000256" key="1">
    <source>
        <dbReference type="ARBA" id="ARBA00005964"/>
    </source>
</evidence>
<protein>
    <recommendedName>
        <fullName evidence="6">Carboxylesterase type B domain-containing protein</fullName>
    </recommendedName>
</protein>
<feature type="transmembrane region" description="Helical" evidence="4">
    <location>
        <begin position="647"/>
        <end position="673"/>
    </location>
</feature>
<dbReference type="InterPro" id="IPR002018">
    <property type="entry name" value="CarbesteraseB"/>
</dbReference>
<organism evidence="7 8">
    <name type="scientific">Paralvinella palmiformis</name>
    <dbReference type="NCBI Taxonomy" id="53620"/>
    <lineage>
        <taxon>Eukaryota</taxon>
        <taxon>Metazoa</taxon>
        <taxon>Spiralia</taxon>
        <taxon>Lophotrochozoa</taxon>
        <taxon>Annelida</taxon>
        <taxon>Polychaeta</taxon>
        <taxon>Sedentaria</taxon>
        <taxon>Canalipalpata</taxon>
        <taxon>Terebellida</taxon>
        <taxon>Terebelliformia</taxon>
        <taxon>Alvinellidae</taxon>
        <taxon>Paralvinella</taxon>
    </lineage>
</organism>
<name>A0AAD9N3R0_9ANNE</name>
<dbReference type="PROSITE" id="PS00941">
    <property type="entry name" value="CARBOXYLESTERASE_B_2"/>
    <property type="match status" value="1"/>
</dbReference>
<dbReference type="EMBL" id="JAODUP010000235">
    <property type="protein sequence ID" value="KAK2155620.1"/>
    <property type="molecule type" value="Genomic_DNA"/>
</dbReference>
<dbReference type="AlphaFoldDB" id="A0AAD9N3R0"/>
<dbReference type="InterPro" id="IPR019819">
    <property type="entry name" value="Carboxylesterase_B_CS"/>
</dbReference>
<evidence type="ECO:0000313" key="8">
    <source>
        <dbReference type="Proteomes" id="UP001208570"/>
    </source>
</evidence>
<dbReference type="Gene3D" id="3.40.50.1820">
    <property type="entry name" value="alpha/beta hydrolase"/>
    <property type="match status" value="1"/>
</dbReference>
<reference evidence="7" key="1">
    <citation type="journal article" date="2023" name="Mol. Biol. Evol.">
        <title>Third-Generation Sequencing Reveals the Adaptive Role of the Epigenome in Three Deep-Sea Polychaetes.</title>
        <authorList>
            <person name="Perez M."/>
            <person name="Aroh O."/>
            <person name="Sun Y."/>
            <person name="Lan Y."/>
            <person name="Juniper S.K."/>
            <person name="Young C.R."/>
            <person name="Angers B."/>
            <person name="Qian P.Y."/>
        </authorList>
    </citation>
    <scope>NUCLEOTIDE SEQUENCE</scope>
    <source>
        <strain evidence="7">P08H-3</strain>
    </source>
</reference>
<feature type="region of interest" description="Disordered" evidence="3">
    <location>
        <begin position="701"/>
        <end position="826"/>
    </location>
</feature>
<evidence type="ECO:0000256" key="4">
    <source>
        <dbReference type="SAM" id="Phobius"/>
    </source>
</evidence>
<dbReference type="Pfam" id="PF00135">
    <property type="entry name" value="COesterase"/>
    <property type="match status" value="1"/>
</dbReference>
<evidence type="ECO:0000256" key="5">
    <source>
        <dbReference type="SAM" id="SignalP"/>
    </source>
</evidence>
<dbReference type="SUPFAM" id="SSF53474">
    <property type="entry name" value="alpha/beta-Hydrolases"/>
    <property type="match status" value="1"/>
</dbReference>
<comment type="caution">
    <text evidence="7">The sequence shown here is derived from an EMBL/GenBank/DDBJ whole genome shotgun (WGS) entry which is preliminary data.</text>
</comment>
<keyword evidence="2 5" id="KW-0732">Signal</keyword>
<comment type="similarity">
    <text evidence="1">Belongs to the type-B carboxylesterase/lipase family.</text>
</comment>
<evidence type="ECO:0000256" key="2">
    <source>
        <dbReference type="ARBA" id="ARBA00022729"/>
    </source>
</evidence>
<dbReference type="PANTHER" id="PTHR43903">
    <property type="entry name" value="NEUROLIGIN"/>
    <property type="match status" value="1"/>
</dbReference>
<evidence type="ECO:0000256" key="3">
    <source>
        <dbReference type="SAM" id="MobiDB-lite"/>
    </source>
</evidence>
<feature type="domain" description="Carboxylesterase type B" evidence="6">
    <location>
        <begin position="95"/>
        <end position="621"/>
    </location>
</feature>
<keyword evidence="4" id="KW-1133">Transmembrane helix</keyword>